<dbReference type="SMART" id="SM00421">
    <property type="entry name" value="HTH_LUXR"/>
    <property type="match status" value="1"/>
</dbReference>
<dbReference type="InterPro" id="IPR000792">
    <property type="entry name" value="Tscrpt_reg_LuxR_C"/>
</dbReference>
<dbReference type="PROSITE" id="PS50043">
    <property type="entry name" value="HTH_LUXR_2"/>
    <property type="match status" value="1"/>
</dbReference>
<dbReference type="Gene3D" id="3.40.50.300">
    <property type="entry name" value="P-loop containing nucleotide triphosphate hydrolases"/>
    <property type="match status" value="1"/>
</dbReference>
<feature type="domain" description="HTH luxR-type" evidence="1">
    <location>
        <begin position="659"/>
        <end position="724"/>
    </location>
</feature>
<proteinExistence type="predicted"/>
<comment type="caution">
    <text evidence="2">The sequence shown here is derived from an EMBL/GenBank/DDBJ whole genome shotgun (WGS) entry which is preliminary data.</text>
</comment>
<dbReference type="PRINTS" id="PR00364">
    <property type="entry name" value="DISEASERSIST"/>
</dbReference>
<dbReference type="PANTHER" id="PTHR47691">
    <property type="entry name" value="REGULATOR-RELATED"/>
    <property type="match status" value="1"/>
</dbReference>
<dbReference type="InterPro" id="IPR027417">
    <property type="entry name" value="P-loop_NTPase"/>
</dbReference>
<dbReference type="Proteomes" id="UP000239895">
    <property type="component" value="Unassembled WGS sequence"/>
</dbReference>
<dbReference type="PRINTS" id="PR00038">
    <property type="entry name" value="HTHLUXR"/>
</dbReference>
<protein>
    <submittedName>
        <fullName evidence="2">ATPase</fullName>
    </submittedName>
</protein>
<sequence length="730" mass="78357">MDRSPTDAPTFAARRTRLLGREQEVQAVLDAVDAASQSVVTITGVGGSGKTSLAVEVGHRLVGQFGRRWFVDLTVVDHPEDVVVHVLHEVGLRSSLGDPHDVLAAELRRGPALIVLDNCEHVLDAAAHLVAVVAAACPELTLVATSRRPLDVPGERRLSLGPLPLTDDGAPGPAVRLLTARANALGAHVDPTGPEGAALLSVCRRLDGLPLPLVLAATQLRSVTPAELDARLAEGLRLPAMRGGTAHQRTMTASLDWSLDLLTPTGADLYRRLGAFVGGFDAALARDVCAPGTPPVQVTQALGELVDHSLLAVDTAGVATRYRMLAVVREHARAHLDDEARTEVTAAHRRAVLARISAQRDRDRYFSPDQIRELEELHDDVVAAIDSAIAARDAPTLVALLTGTIRFWRVTGRIRFGLDRSKAAIAVLEGSGRAVLEYMLADQERILGLLDDAAEHAHDALERIRRGEPAAWLPFAIAVTGDVAAAQGRFDDARDAYRQVRALYDPQTDPRLHALWCANLGGIELEAGQDAAAEQLLEEAREIFAVHPPVWLAGRVQGHLGVLARRRGDFGSAATLLLGGLDDLAPYNALAEAAPLVDELALVLAATGRAQDAADCHRAAAEMRRRMGSPEPEDTETMGGQPALSIAEVVALGRRTAFHRHGTDLLTPRELEVAELVADGLTNPQIAERLVISPGTARTHVERIRTKLGVGSRVQVARWVLEEYVERQTR</sequence>
<gene>
    <name evidence="2" type="ORF">BCL65_10864</name>
</gene>
<keyword evidence="3" id="KW-1185">Reference proteome</keyword>
<dbReference type="Gene3D" id="1.25.40.10">
    <property type="entry name" value="Tetratricopeptide repeat domain"/>
    <property type="match status" value="1"/>
</dbReference>
<dbReference type="Pfam" id="PF25872">
    <property type="entry name" value="HTH_77"/>
    <property type="match status" value="1"/>
</dbReference>
<dbReference type="CDD" id="cd06170">
    <property type="entry name" value="LuxR_C_like"/>
    <property type="match status" value="1"/>
</dbReference>
<organism evidence="2 3">
    <name type="scientific">Isoptericola halotolerans</name>
    <dbReference type="NCBI Taxonomy" id="300560"/>
    <lineage>
        <taxon>Bacteria</taxon>
        <taxon>Bacillati</taxon>
        <taxon>Actinomycetota</taxon>
        <taxon>Actinomycetes</taxon>
        <taxon>Micrococcales</taxon>
        <taxon>Promicromonosporaceae</taxon>
        <taxon>Isoptericola</taxon>
    </lineage>
</organism>
<dbReference type="SUPFAM" id="SSF46894">
    <property type="entry name" value="C-terminal effector domain of the bipartite response regulators"/>
    <property type="match status" value="1"/>
</dbReference>
<evidence type="ECO:0000313" key="2">
    <source>
        <dbReference type="EMBL" id="PRZ05085.1"/>
    </source>
</evidence>
<dbReference type="Pfam" id="PF00196">
    <property type="entry name" value="GerE"/>
    <property type="match status" value="1"/>
</dbReference>
<dbReference type="Gene3D" id="1.10.10.10">
    <property type="entry name" value="Winged helix-like DNA-binding domain superfamily/Winged helix DNA-binding domain"/>
    <property type="match status" value="1"/>
</dbReference>
<dbReference type="RefSeq" id="WP_106268431.1">
    <property type="nucleotide sequence ID" value="NZ_PVTX01000008.1"/>
</dbReference>
<dbReference type="InterPro" id="IPR036388">
    <property type="entry name" value="WH-like_DNA-bd_sf"/>
</dbReference>
<accession>A0ABX5ECF2</accession>
<dbReference type="PANTHER" id="PTHR47691:SF3">
    <property type="entry name" value="HTH-TYPE TRANSCRIPTIONAL REGULATOR RV0890C-RELATED"/>
    <property type="match status" value="1"/>
</dbReference>
<dbReference type="SUPFAM" id="SSF52540">
    <property type="entry name" value="P-loop containing nucleoside triphosphate hydrolases"/>
    <property type="match status" value="1"/>
</dbReference>
<name>A0ABX5ECF2_9MICO</name>
<dbReference type="InterPro" id="IPR058852">
    <property type="entry name" value="HTH_77"/>
</dbReference>
<evidence type="ECO:0000313" key="3">
    <source>
        <dbReference type="Proteomes" id="UP000239895"/>
    </source>
</evidence>
<reference evidence="2 3" key="1">
    <citation type="submission" date="2018-03" db="EMBL/GenBank/DDBJ databases">
        <title>Comparative analysis of microorganisms from saline springs in Andes Mountain Range, Colombia.</title>
        <authorList>
            <person name="Rubin E."/>
        </authorList>
    </citation>
    <scope>NUCLEOTIDE SEQUENCE [LARGE SCALE GENOMIC DNA]</scope>
    <source>
        <strain evidence="2 3">CG 23</strain>
    </source>
</reference>
<dbReference type="EMBL" id="PVTX01000008">
    <property type="protein sequence ID" value="PRZ05085.1"/>
    <property type="molecule type" value="Genomic_DNA"/>
</dbReference>
<dbReference type="SUPFAM" id="SSF48452">
    <property type="entry name" value="TPR-like"/>
    <property type="match status" value="1"/>
</dbReference>
<dbReference type="InterPro" id="IPR016032">
    <property type="entry name" value="Sig_transdc_resp-reg_C-effctor"/>
</dbReference>
<evidence type="ECO:0000259" key="1">
    <source>
        <dbReference type="PROSITE" id="PS50043"/>
    </source>
</evidence>
<dbReference type="InterPro" id="IPR011990">
    <property type="entry name" value="TPR-like_helical_dom_sf"/>
</dbReference>